<sequence length="279" mass="30032">MSDEQPDAKVQPVILGIIFALILATLVFVLATGDYGESQPMEDFTVIQPVEIAEPVVVEVEPEPESVPAFVPEPVAPPPPPPPAVTEETADSFAREVIDTLNGGKALKQFVAGDYVVERSVAIVDALRRGEVPYKLLPVGKPASVFPTLEDGVRVTMNPTGFTRYDGFANWVNSLDVAAIMAVFNDYESLATTALSRMGVNDFDIGGAALAATTHILATPTLPENAELVRDEANWAYKDPELESLTPLQKQVLRMGPDNAELVQQKARELRGALLGDLP</sequence>
<reference evidence="2 3" key="1">
    <citation type="submission" date="2019-02" db="EMBL/GenBank/DDBJ databases">
        <title>Halieaceae_genomes.</title>
        <authorList>
            <person name="Li S.-H."/>
        </authorList>
    </citation>
    <scope>NUCLEOTIDE SEQUENCE [LARGE SCALE GENOMIC DNA]</scope>
    <source>
        <strain evidence="2 3">JH123</strain>
    </source>
</reference>
<dbReference type="EMBL" id="CP036501">
    <property type="protein sequence ID" value="UZP74656.1"/>
    <property type="molecule type" value="Genomic_DNA"/>
</dbReference>
<keyword evidence="3" id="KW-1185">Reference proteome</keyword>
<dbReference type="RefSeq" id="WP_279241116.1">
    <property type="nucleotide sequence ID" value="NZ_CP036501.1"/>
</dbReference>
<organism evidence="2 3">
    <name type="scientific">Candidatus Paraluminiphilus aquimaris</name>
    <dbReference type="NCBI Taxonomy" id="2518994"/>
    <lineage>
        <taxon>Bacteria</taxon>
        <taxon>Pseudomonadati</taxon>
        <taxon>Pseudomonadota</taxon>
        <taxon>Gammaproteobacteria</taxon>
        <taxon>Cellvibrionales</taxon>
        <taxon>Halieaceae</taxon>
        <taxon>Candidatus Paraluminiphilus</taxon>
    </lineage>
</organism>
<gene>
    <name evidence="2" type="ORF">E0F26_07860</name>
</gene>
<keyword evidence="1" id="KW-0812">Transmembrane</keyword>
<dbReference type="Proteomes" id="UP001317963">
    <property type="component" value="Chromosome"/>
</dbReference>
<name>A0ABY6Q8W7_9GAMM</name>
<dbReference type="InterPro" id="IPR021382">
    <property type="entry name" value="DUF3014"/>
</dbReference>
<evidence type="ECO:0000313" key="2">
    <source>
        <dbReference type="EMBL" id="UZP74656.1"/>
    </source>
</evidence>
<dbReference type="Pfam" id="PF11219">
    <property type="entry name" value="DUF3014"/>
    <property type="match status" value="1"/>
</dbReference>
<keyword evidence="1" id="KW-0472">Membrane</keyword>
<proteinExistence type="predicted"/>
<keyword evidence="1" id="KW-1133">Transmembrane helix</keyword>
<evidence type="ECO:0000256" key="1">
    <source>
        <dbReference type="SAM" id="Phobius"/>
    </source>
</evidence>
<protein>
    <submittedName>
        <fullName evidence="2">DUF3014 domain-containing protein</fullName>
    </submittedName>
</protein>
<accession>A0ABY6Q8W7</accession>
<feature type="transmembrane region" description="Helical" evidence="1">
    <location>
        <begin position="12"/>
        <end position="31"/>
    </location>
</feature>
<evidence type="ECO:0000313" key="3">
    <source>
        <dbReference type="Proteomes" id="UP001317963"/>
    </source>
</evidence>